<dbReference type="RefSeq" id="WP_170164403.1">
    <property type="nucleotide sequence ID" value="NZ_RJVG01000013.1"/>
</dbReference>
<evidence type="ECO:0000256" key="1">
    <source>
        <dbReference type="ARBA" id="ARBA00005801"/>
    </source>
</evidence>
<feature type="transmembrane region" description="Helical" evidence="2">
    <location>
        <begin position="21"/>
        <end position="44"/>
    </location>
</feature>
<dbReference type="EMBL" id="RJVG01000013">
    <property type="protein sequence ID" value="ROR23677.1"/>
    <property type="molecule type" value="Genomic_DNA"/>
</dbReference>
<evidence type="ECO:0000256" key="2">
    <source>
        <dbReference type="SAM" id="Phobius"/>
    </source>
</evidence>
<dbReference type="GO" id="GO:0004190">
    <property type="term" value="F:aspartic-type endopeptidase activity"/>
    <property type="evidence" value="ECO:0007669"/>
    <property type="project" value="InterPro"/>
</dbReference>
<keyword evidence="2" id="KW-0812">Transmembrane</keyword>
<feature type="transmembrane region" description="Helical" evidence="2">
    <location>
        <begin position="50"/>
        <end position="69"/>
    </location>
</feature>
<dbReference type="GO" id="GO:0006465">
    <property type="term" value="P:signal peptide processing"/>
    <property type="evidence" value="ECO:0007669"/>
    <property type="project" value="TreeGrafter"/>
</dbReference>
<dbReference type="InterPro" id="IPR000045">
    <property type="entry name" value="Prepilin_IV_endopep_pep"/>
</dbReference>
<comment type="similarity">
    <text evidence="1">Belongs to the peptidase A24 family.</text>
</comment>
<dbReference type="PANTHER" id="PTHR30487">
    <property type="entry name" value="TYPE 4 PREPILIN-LIKE PROTEINS LEADER PEPTIDE-PROCESSING ENZYME"/>
    <property type="match status" value="1"/>
</dbReference>
<gene>
    <name evidence="4" type="ORF">EDD66_11372</name>
</gene>
<dbReference type="Proteomes" id="UP000273083">
    <property type="component" value="Unassembled WGS sequence"/>
</dbReference>
<dbReference type="GO" id="GO:0005886">
    <property type="term" value="C:plasma membrane"/>
    <property type="evidence" value="ECO:0007669"/>
    <property type="project" value="TreeGrafter"/>
</dbReference>
<reference evidence="4 5" key="1">
    <citation type="submission" date="2018-11" db="EMBL/GenBank/DDBJ databases">
        <title>Genomic Encyclopedia of Type Strains, Phase IV (KMG-IV): sequencing the most valuable type-strain genomes for metagenomic binning, comparative biology and taxonomic classification.</title>
        <authorList>
            <person name="Goeker M."/>
        </authorList>
    </citation>
    <scope>NUCLEOTIDE SEQUENCE [LARGE SCALE GENOMIC DNA]</scope>
    <source>
        <strain evidence="4 5">DSM 26537</strain>
    </source>
</reference>
<dbReference type="Gene3D" id="1.20.120.1220">
    <property type="match status" value="1"/>
</dbReference>
<name>A0A3N1XFT8_9FIRM</name>
<proteinExistence type="inferred from homology"/>
<feature type="transmembrane region" description="Helical" evidence="2">
    <location>
        <begin position="145"/>
        <end position="163"/>
    </location>
</feature>
<keyword evidence="2" id="KW-0472">Membrane</keyword>
<keyword evidence="2" id="KW-1133">Transmembrane helix</keyword>
<evidence type="ECO:0000259" key="3">
    <source>
        <dbReference type="Pfam" id="PF01478"/>
    </source>
</evidence>
<protein>
    <submittedName>
        <fullName evidence="4">Prepilin peptidase CpaA</fullName>
    </submittedName>
</protein>
<organism evidence="4 5">
    <name type="scientific">Mobilisporobacter senegalensis</name>
    <dbReference type="NCBI Taxonomy" id="1329262"/>
    <lineage>
        <taxon>Bacteria</taxon>
        <taxon>Bacillati</taxon>
        <taxon>Bacillota</taxon>
        <taxon>Clostridia</taxon>
        <taxon>Lachnospirales</taxon>
        <taxon>Lachnospiraceae</taxon>
        <taxon>Mobilisporobacter</taxon>
    </lineage>
</organism>
<dbReference type="AlphaFoldDB" id="A0A3N1XFT8"/>
<dbReference type="Pfam" id="PF01478">
    <property type="entry name" value="Peptidase_A24"/>
    <property type="match status" value="1"/>
</dbReference>
<feature type="domain" description="Prepilin type IV endopeptidase peptidase" evidence="3">
    <location>
        <begin position="2"/>
        <end position="101"/>
    </location>
</feature>
<dbReference type="PANTHER" id="PTHR30487:SF0">
    <property type="entry name" value="PREPILIN LEADER PEPTIDASE_N-METHYLTRANSFERASE-RELATED"/>
    <property type="match status" value="1"/>
</dbReference>
<comment type="caution">
    <text evidence="4">The sequence shown here is derived from an EMBL/GenBank/DDBJ whole genome shotgun (WGS) entry which is preliminary data.</text>
</comment>
<feature type="transmembrane region" description="Helical" evidence="2">
    <location>
        <begin position="81"/>
        <end position="106"/>
    </location>
</feature>
<dbReference type="InterPro" id="IPR050882">
    <property type="entry name" value="Prepilin_peptidase/N-MTase"/>
</dbReference>
<accession>A0A3N1XFT8</accession>
<sequence>MFLLLLSATYYDLRKYRVPNHIILSGLGTSLLIQLFTKGLYGIVWWGKGIIVPVAVLFILYLLHVIGAGDIKLFSVVGGFLGVYQVTHVIILAFIIGAVMSVFQMIRFRNLGNRMQYLANYIHEVIKEKKIKSYYNVEEGSPKDIIPFTLAIMISVFIATLTIKVS</sequence>
<keyword evidence="5" id="KW-1185">Reference proteome</keyword>
<evidence type="ECO:0000313" key="5">
    <source>
        <dbReference type="Proteomes" id="UP000273083"/>
    </source>
</evidence>
<evidence type="ECO:0000313" key="4">
    <source>
        <dbReference type="EMBL" id="ROR23677.1"/>
    </source>
</evidence>